<dbReference type="EMBL" id="SNYJ01000004">
    <property type="protein sequence ID" value="TDQ41173.1"/>
    <property type="molecule type" value="Genomic_DNA"/>
</dbReference>
<dbReference type="InterPro" id="IPR051532">
    <property type="entry name" value="Ester_Hydrolysis_Enzymes"/>
</dbReference>
<dbReference type="RefSeq" id="WP_166639195.1">
    <property type="nucleotide sequence ID" value="NZ_SNYJ01000004.1"/>
</dbReference>
<feature type="domain" description="SGNH hydrolase-type esterase" evidence="1">
    <location>
        <begin position="23"/>
        <end position="226"/>
    </location>
</feature>
<protein>
    <submittedName>
        <fullName evidence="2">Lysophospholipase L1-like esterase</fullName>
    </submittedName>
</protein>
<gene>
    <name evidence="2" type="ORF">EV213_104171</name>
</gene>
<organism evidence="2 3">
    <name type="scientific">Aureibacillus halotolerans</name>
    <dbReference type="NCBI Taxonomy" id="1508390"/>
    <lineage>
        <taxon>Bacteria</taxon>
        <taxon>Bacillati</taxon>
        <taxon>Bacillota</taxon>
        <taxon>Bacilli</taxon>
        <taxon>Bacillales</taxon>
        <taxon>Bacillaceae</taxon>
        <taxon>Aureibacillus</taxon>
    </lineage>
</organism>
<dbReference type="GO" id="GO:0004622">
    <property type="term" value="F:phosphatidylcholine lysophospholipase activity"/>
    <property type="evidence" value="ECO:0007669"/>
    <property type="project" value="TreeGrafter"/>
</dbReference>
<dbReference type="AlphaFoldDB" id="A0A4R6U898"/>
<dbReference type="PANTHER" id="PTHR30383">
    <property type="entry name" value="THIOESTERASE 1/PROTEASE 1/LYSOPHOSPHOLIPASE L1"/>
    <property type="match status" value="1"/>
</dbReference>
<dbReference type="SUPFAM" id="SSF52266">
    <property type="entry name" value="SGNH hydrolase"/>
    <property type="match status" value="1"/>
</dbReference>
<dbReference type="PANTHER" id="PTHR30383:SF5">
    <property type="entry name" value="SGNH HYDROLASE-TYPE ESTERASE DOMAIN-CONTAINING PROTEIN"/>
    <property type="match status" value="1"/>
</dbReference>
<dbReference type="InterPro" id="IPR036514">
    <property type="entry name" value="SGNH_hydro_sf"/>
</dbReference>
<name>A0A4R6U898_9BACI</name>
<accession>A0A4R6U898</accession>
<evidence type="ECO:0000313" key="3">
    <source>
        <dbReference type="Proteomes" id="UP000295632"/>
    </source>
</evidence>
<dbReference type="Proteomes" id="UP000295632">
    <property type="component" value="Unassembled WGS sequence"/>
</dbReference>
<reference evidence="2 3" key="1">
    <citation type="submission" date="2019-03" db="EMBL/GenBank/DDBJ databases">
        <title>Genomic Encyclopedia of Type Strains, Phase IV (KMG-IV): sequencing the most valuable type-strain genomes for metagenomic binning, comparative biology and taxonomic classification.</title>
        <authorList>
            <person name="Goeker M."/>
        </authorList>
    </citation>
    <scope>NUCLEOTIDE SEQUENCE [LARGE SCALE GENOMIC DNA]</scope>
    <source>
        <strain evidence="2 3">DSM 28697</strain>
    </source>
</reference>
<proteinExistence type="predicted"/>
<sequence length="242" mass="26710">MILNTLTKKQKDMRSSPPSTLAFLGDSVTHGVFEVDVLKPNEPTLVVDAEHVYHQVVRRKLQAVFPTVPIHIINAGVSGDNAPGGLRRLDRDVLSFAPTVTVVCFGLNDVTQGEKGLAAYTDSLQDIFKKLHKAESIPIFMTPNMTNTYVPSTISEPFLLEIAKTCALYQTNGVMDAYMQRARDICAREGVEVIDVYAKWKQLHNCGVDVVPLLANHINHPTRAMHGLFADAIVEKLLFSAL</sequence>
<dbReference type="InterPro" id="IPR013830">
    <property type="entry name" value="SGNH_hydro"/>
</dbReference>
<keyword evidence="3" id="KW-1185">Reference proteome</keyword>
<evidence type="ECO:0000259" key="1">
    <source>
        <dbReference type="Pfam" id="PF13472"/>
    </source>
</evidence>
<dbReference type="Pfam" id="PF13472">
    <property type="entry name" value="Lipase_GDSL_2"/>
    <property type="match status" value="1"/>
</dbReference>
<comment type="caution">
    <text evidence="2">The sequence shown here is derived from an EMBL/GenBank/DDBJ whole genome shotgun (WGS) entry which is preliminary data.</text>
</comment>
<dbReference type="Gene3D" id="3.40.50.1110">
    <property type="entry name" value="SGNH hydrolase"/>
    <property type="match status" value="1"/>
</dbReference>
<evidence type="ECO:0000313" key="2">
    <source>
        <dbReference type="EMBL" id="TDQ41173.1"/>
    </source>
</evidence>